<feature type="compositionally biased region" description="Low complexity" evidence="1">
    <location>
        <begin position="271"/>
        <end position="283"/>
    </location>
</feature>
<feature type="region of interest" description="Disordered" evidence="1">
    <location>
        <begin position="933"/>
        <end position="983"/>
    </location>
</feature>
<feature type="region of interest" description="Disordered" evidence="1">
    <location>
        <begin position="115"/>
        <end position="138"/>
    </location>
</feature>
<feature type="region of interest" description="Disordered" evidence="1">
    <location>
        <begin position="1"/>
        <end position="98"/>
    </location>
</feature>
<feature type="compositionally biased region" description="Polar residues" evidence="1">
    <location>
        <begin position="261"/>
        <end position="270"/>
    </location>
</feature>
<feature type="compositionally biased region" description="Basic residues" evidence="1">
    <location>
        <begin position="639"/>
        <end position="651"/>
    </location>
</feature>
<organism evidence="2 3">
    <name type="scientific">Meristemomyces frigidus</name>
    <dbReference type="NCBI Taxonomy" id="1508187"/>
    <lineage>
        <taxon>Eukaryota</taxon>
        <taxon>Fungi</taxon>
        <taxon>Dikarya</taxon>
        <taxon>Ascomycota</taxon>
        <taxon>Pezizomycotina</taxon>
        <taxon>Dothideomycetes</taxon>
        <taxon>Dothideomycetidae</taxon>
        <taxon>Mycosphaerellales</taxon>
        <taxon>Teratosphaeriaceae</taxon>
        <taxon>Meristemomyces</taxon>
    </lineage>
</organism>
<name>A0AAN7TEM1_9PEZI</name>
<evidence type="ECO:0000256" key="1">
    <source>
        <dbReference type="SAM" id="MobiDB-lite"/>
    </source>
</evidence>
<comment type="caution">
    <text evidence="2">The sequence shown here is derived from an EMBL/GenBank/DDBJ whole genome shotgun (WGS) entry which is preliminary data.</text>
</comment>
<feature type="compositionally biased region" description="Polar residues" evidence="1">
    <location>
        <begin position="617"/>
        <end position="629"/>
    </location>
</feature>
<dbReference type="PANTHER" id="PTHR28122:SF1">
    <property type="entry name" value="E3 UBIQUITIN-PROTEIN LIGASE SUBSTRATE RECEPTOR MMS22"/>
    <property type="match status" value="1"/>
</dbReference>
<feature type="region of interest" description="Disordered" evidence="1">
    <location>
        <begin position="153"/>
        <end position="196"/>
    </location>
</feature>
<feature type="compositionally biased region" description="Basic and acidic residues" evidence="1">
    <location>
        <begin position="1"/>
        <end position="10"/>
    </location>
</feature>
<dbReference type="InterPro" id="IPR019021">
    <property type="entry name" value="Mms22"/>
</dbReference>
<dbReference type="GO" id="GO:0005634">
    <property type="term" value="C:nucleus"/>
    <property type="evidence" value="ECO:0007669"/>
    <property type="project" value="InterPro"/>
</dbReference>
<evidence type="ECO:0000313" key="2">
    <source>
        <dbReference type="EMBL" id="KAK5112149.1"/>
    </source>
</evidence>
<gene>
    <name evidence="2" type="ORF">LTR62_004492</name>
</gene>
<dbReference type="Pfam" id="PF09462">
    <property type="entry name" value="Mus7"/>
    <property type="match status" value="1"/>
</dbReference>
<sequence>MKRWQDRGEVQDSDDEDLSLTGESQSRSPECARKKSRLDSEGVNVSTGPVEADNERVSDPEDEQEAWLKPRIATTCGRRGKFPKPDASQLDHHGLPSVNTPRQLVHVAIPSLAPGFTPQLFTEDSSPPASSPEDLPNPSQLIADRLLARPVTPQQRVADLSTAESSPLSELGGTPTSPEGLCSRTPAQLSPSASLGTTQEDVAELIIEGQNTVIATGRRALRARTEKQLHPYVFEKTLYQQQWKQRGLKPIRVIDQRTVETQDQSYSGDESQSPQQQLFSSSPARPSPELGGTSSSASNAASTAGELQQSGADGEDAFPDIDTLLRPSLPGIVGVGWKRRKLARTSTHNNEHEDIFSIPRSPPPTSSDSQDLRARRTLPSGFMLPLGMTPVPLPTPQVSSSVHDQHHDCRVADRSLDSSPRVSRPSTISSTISRNRLRPVIIESSTEPESDQESEASAAAESETEERKLIWERKRIKGVLPASWLKIDLKAQSRGFDSPPRARRSSTPPPLEWRPTRGIAQRVPRAFATPRRPITLVTSEDEADSDSQEPPDEEQPLPQPLTQLQRHVYVAAADEQMELDWVDPMLIGSSRTVVSGRRRKQRQPRIADNFLRAGKSADSSNSVAATRRSSIACPSGVKGTHKRPVHAARRHRARVPRLSILDQSPPSQTQDANLPTFVRLAQRQARRQVSRGRHSPSSKIIRLATAEDTEDAEMTLRAWREGIIAQRALPAVDVPKRRTSTQSTTHARRTHSRTVRLPLVGVANNQQRRLPSPMPQQSPKTNQIGRLTTTQPVVRPRQTRLQYDVLEQESGLERVGIEAHQEPSHVTVAPPAQSRRLIQRDAISYRGGQLESLESAYHYEHRAAAFERKIACLTEAVSRGRVGSNHAINAVENYLNNEANLPPVTLRSRTAPCRPETSRQPLVTTKSAITDPVVPTAAHAPSGTLPPVRVRKQRPQHIDTQSRRFRQPSEPLPPTRDDPPPQTEIITDVNTNLKDLGPSGTRYATDFDVHPLPLGTYFHSSTFIGSGDFAASLRLADRDLSLVTGRIRVHVDEQVLEWGAWTEDVATGLAKISRTIETTIASMQDNVTTASAADAQISVVHANVDHMLRSLVRYVSKCLAFLDTIDRRSYLQHMHTFIEQILDVTVEHEQGTPGSRDILISIRQYALVLSSQVCYLASHDVVFEGFRQASQRLQLRVATSLVSCVHLCGFERLRSFYEDCQDSTKREMGMRDNTATVSSIVLLRYCLRQNPPLSSTFWQILFEAVLPTVNTLDTVCRLDRAWYDFFSVLPALEIDDTGIARPGRRYNDNEHALTLPKALVSRLLHLMPKTADYSTMVGLNDYLQATFTRCFLLIDRWACWRCDSVLATMFDFFAGRNLSPLPKEQCHGSPLFLQELGRSPSLEVQPSDPPFHVFLKILATGLLSMQKSGRYPAKKIAGIVWRMIPSHNRTYAKDAEVQEADIEALRNHHDLLCTLYYAAPASYRPRVGLLQDLVDHARSHREACRINVRAWANLISFQVSCDEVEDRLQPFLTWYRDMAQTTMMQFRLAKTEAESDFAAARAEANNIVTKSTLESVIGANQRRIVATLVDALAGLTRAVKVAKNLHTVVALVQGTDFWVVLTPFDTTEKRLLAALVKALEVARATLDVQQTLVRQIESQNTSEESQEFGDSSALHELVNTQHASTHAATQATIFDFLHISLRQLLSTVFGADVALEDHILAKIVDIWVRLAGMAVSTCRSTWGDYLGSYHADSWLQLRDTEQKRKFTPYFFARVLAESDADTHEVADDALRVLLASLAEREALLKHQHLLLCALLNTAQYHPTLENLPFSADYSTGRYTISLHELRQRRLALISSILLNIRLHYDNSPRAHKQEVQKQYAGFLRALMQAMKSNFIDLQGGSHQQSADASIQGAYVDFVQYVVSCLQQHTTDICSVDKFFTDSTAFPLPATDPMYVVGRLRSFTPKLRDSSARKQLTMFVQTVVERAVVGGHSPYLVDQLCTAMETGDEHGSQTAPSLRLVLLTTILSPYLEAALGNVCSWMLALPILTVYGTVVGNLIYNIDLRDEASIYAVEQIMMSMLCSLQVPLQQSMAHPGLMRLPHVQRVLSEILGSLQRLLTLCDYLRRNEKVDDGLAHAIRDIHMSAVAIQDHLRARNDEWTEHTPDFLSTVPCWWPDTKQYARDKLREALESVWHAHDGQYFVRRGSSSIEVVVRLDDEEEERTALLSTVQDFCDSYEAIHYAGQSSFRGAFRLPSLVAGMVV</sequence>
<reference evidence="2" key="1">
    <citation type="submission" date="2023-08" db="EMBL/GenBank/DDBJ databases">
        <title>Black Yeasts Isolated from many extreme environments.</title>
        <authorList>
            <person name="Coleine C."/>
            <person name="Stajich J.E."/>
            <person name="Selbmann L."/>
        </authorList>
    </citation>
    <scope>NUCLEOTIDE SEQUENCE</scope>
    <source>
        <strain evidence="2">CCFEE 5401</strain>
    </source>
</reference>
<dbReference type="GO" id="GO:0000724">
    <property type="term" value="P:double-strand break repair via homologous recombination"/>
    <property type="evidence" value="ECO:0007669"/>
    <property type="project" value="TreeGrafter"/>
</dbReference>
<dbReference type="Proteomes" id="UP001310890">
    <property type="component" value="Unassembled WGS sequence"/>
</dbReference>
<evidence type="ECO:0008006" key="4">
    <source>
        <dbReference type="Google" id="ProtNLM"/>
    </source>
</evidence>
<feature type="compositionally biased region" description="Low complexity" evidence="1">
    <location>
        <begin position="291"/>
        <end position="305"/>
    </location>
</feature>
<feature type="compositionally biased region" description="Basic and acidic residues" evidence="1">
    <location>
        <begin position="30"/>
        <end position="40"/>
    </location>
</feature>
<feature type="region of interest" description="Disordered" evidence="1">
    <location>
        <begin position="494"/>
        <end position="560"/>
    </location>
</feature>
<dbReference type="PANTHER" id="PTHR28122">
    <property type="entry name" value="E3 UBIQUITIN-PROTEIN LIGASE SUBSTRATE RECEPTOR MMS22"/>
    <property type="match status" value="1"/>
</dbReference>
<feature type="region of interest" description="Disordered" evidence="1">
    <location>
        <begin position="615"/>
        <end position="651"/>
    </location>
</feature>
<feature type="region of interest" description="Disordered" evidence="1">
    <location>
        <begin position="260"/>
        <end position="322"/>
    </location>
</feature>
<feature type="compositionally biased region" description="Polar residues" evidence="1">
    <location>
        <begin position="185"/>
        <end position="196"/>
    </location>
</feature>
<dbReference type="EMBL" id="JAVRRL010000033">
    <property type="protein sequence ID" value="KAK5112149.1"/>
    <property type="molecule type" value="Genomic_DNA"/>
</dbReference>
<feature type="compositionally biased region" description="Acidic residues" evidence="1">
    <location>
        <begin position="539"/>
        <end position="555"/>
    </location>
</feature>
<accession>A0AAN7TEM1</accession>
<feature type="region of interest" description="Disordered" evidence="1">
    <location>
        <begin position="443"/>
        <end position="466"/>
    </location>
</feature>
<feature type="region of interest" description="Disordered" evidence="1">
    <location>
        <begin position="344"/>
        <end position="372"/>
    </location>
</feature>
<dbReference type="GO" id="GO:0035361">
    <property type="term" value="C:Cul8-RING ubiquitin ligase complex"/>
    <property type="evidence" value="ECO:0007669"/>
    <property type="project" value="TreeGrafter"/>
</dbReference>
<dbReference type="GO" id="GO:0031297">
    <property type="term" value="P:replication fork processing"/>
    <property type="evidence" value="ECO:0007669"/>
    <property type="project" value="InterPro"/>
</dbReference>
<protein>
    <recommendedName>
        <fullName evidence="4">Mus7/MMS22 family-domain-containing protein</fullName>
    </recommendedName>
</protein>
<evidence type="ECO:0000313" key="3">
    <source>
        <dbReference type="Proteomes" id="UP001310890"/>
    </source>
</evidence>
<proteinExistence type="predicted"/>